<proteinExistence type="inferred from homology"/>
<dbReference type="GO" id="GO:0004114">
    <property type="term" value="F:3',5'-cyclic-nucleotide phosphodiesterase activity"/>
    <property type="evidence" value="ECO:0007669"/>
    <property type="project" value="InterPro"/>
</dbReference>
<feature type="domain" description="PDEase" evidence="9">
    <location>
        <begin position="1133"/>
        <end position="1525"/>
    </location>
</feature>
<evidence type="ECO:0000256" key="1">
    <source>
        <dbReference type="ARBA" id="ARBA00022723"/>
    </source>
</evidence>
<feature type="binding site" evidence="5">
    <location>
        <position position="1250"/>
    </location>
    <ligand>
        <name>Zn(2+)</name>
        <dbReference type="ChEBI" id="CHEBI:29105"/>
        <label>1</label>
    </ligand>
</feature>
<feature type="compositionally biased region" description="Polar residues" evidence="8">
    <location>
        <begin position="473"/>
        <end position="491"/>
    </location>
</feature>
<feature type="region of interest" description="Disordered" evidence="8">
    <location>
        <begin position="465"/>
        <end position="491"/>
    </location>
</feature>
<dbReference type="PRINTS" id="PR00387">
    <property type="entry name" value="PDIESTERASE1"/>
</dbReference>
<feature type="binding site" evidence="4">
    <location>
        <position position="1430"/>
    </location>
    <ligand>
        <name>AMP</name>
        <dbReference type="ChEBI" id="CHEBI:456215"/>
    </ligand>
</feature>
<dbReference type="InterPro" id="IPR023174">
    <property type="entry name" value="PDEase_CS"/>
</dbReference>
<reference evidence="10 11" key="1">
    <citation type="submission" date="2017-08" db="EMBL/GenBank/DDBJ databases">
        <title>Acidophilic green algal genome provides insights into adaptation to an acidic environment.</title>
        <authorList>
            <person name="Hirooka S."/>
            <person name="Hirose Y."/>
            <person name="Kanesaki Y."/>
            <person name="Higuchi S."/>
            <person name="Fujiwara T."/>
            <person name="Onuma R."/>
            <person name="Era A."/>
            <person name="Ohbayashi R."/>
            <person name="Uzuka A."/>
            <person name="Nozaki H."/>
            <person name="Yoshikawa H."/>
            <person name="Miyagishima S.Y."/>
        </authorList>
    </citation>
    <scope>NUCLEOTIDE SEQUENCE [LARGE SCALE GENOMIC DNA]</scope>
    <source>
        <strain evidence="10 11">NIES-2499</strain>
    </source>
</reference>
<organism evidence="10 11">
    <name type="scientific">Chlamydomonas eustigma</name>
    <dbReference type="NCBI Taxonomy" id="1157962"/>
    <lineage>
        <taxon>Eukaryota</taxon>
        <taxon>Viridiplantae</taxon>
        <taxon>Chlorophyta</taxon>
        <taxon>core chlorophytes</taxon>
        <taxon>Chlorophyceae</taxon>
        <taxon>CS clade</taxon>
        <taxon>Chlamydomonadales</taxon>
        <taxon>Chlamydomonadaceae</taxon>
        <taxon>Chlamydomonas</taxon>
    </lineage>
</organism>
<evidence type="ECO:0000313" key="10">
    <source>
        <dbReference type="EMBL" id="GAX75319.1"/>
    </source>
</evidence>
<dbReference type="SUPFAM" id="SSF109604">
    <property type="entry name" value="HD-domain/PDEase-like"/>
    <property type="match status" value="1"/>
</dbReference>
<feature type="binding site" evidence="5">
    <location>
        <position position="1212"/>
    </location>
    <ligand>
        <name>Zn(2+)</name>
        <dbReference type="ChEBI" id="CHEBI:29105"/>
        <label>1</label>
    </ligand>
</feature>
<comment type="caution">
    <text evidence="10">The sequence shown here is derived from an EMBL/GenBank/DDBJ whole genome shotgun (WGS) entry which is preliminary data.</text>
</comment>
<dbReference type="InterPro" id="IPR002073">
    <property type="entry name" value="PDEase_catalytic_dom"/>
</dbReference>
<name>A0A250WX93_9CHLO</name>
<dbReference type="PROSITE" id="PS51845">
    <property type="entry name" value="PDEASE_I_2"/>
    <property type="match status" value="1"/>
</dbReference>
<evidence type="ECO:0000256" key="2">
    <source>
        <dbReference type="ARBA" id="ARBA00022801"/>
    </source>
</evidence>
<feature type="binding site" evidence="4">
    <location>
        <position position="1251"/>
    </location>
    <ligand>
        <name>AMP</name>
        <dbReference type="ChEBI" id="CHEBI:456215"/>
    </ligand>
</feature>
<dbReference type="GO" id="GO:0046872">
    <property type="term" value="F:metal ion binding"/>
    <property type="evidence" value="ECO:0007669"/>
    <property type="project" value="UniProtKB-KW"/>
</dbReference>
<feature type="compositionally biased region" description="Polar residues" evidence="8">
    <location>
        <begin position="1374"/>
        <end position="1388"/>
    </location>
</feature>
<evidence type="ECO:0000256" key="7">
    <source>
        <dbReference type="SAM" id="Coils"/>
    </source>
</evidence>
<sequence>MTEQGTNMQELWGLKHEAAHKELQALKKKYEELEEEMRWMEQEAAWLEKEKSKSDAMCERLKDSLKEALFLQDSSSINIASPNAWNMDMGTPALMALGIIEKFLYGEKVSVKEAMEAHNAITLGGHDLHKPLKLKEVLGVSGMDEDVNQALEQLLGASKTGGSCWESFTPDQLQDDLAISTQQSTSPLSATDLAKAMTAVWPQEARALRNSQIHAAAAAASAAVTVASTQGLVVPNLKRLARMQGKLEVASDKDEAKIAGRCVKSVEKNHTASVMLRKGGEDESLTDSVRNEMGSAGDRCSSTFTGESGTAVSVGSRTLSLQQGESMELQVLEVEPIVALVTAGDSSVTTCLSGTSGIDSLGHEHQGKLSASQHPGLGTAIISGVENVCRSEIKQAAKNPPISVVPPHSQGSSQNGVDPGVCKHASLIAKFGDGSMNKPAAAVAATNALPVGRDPLYRRLVRYKEQDHKPVLSQDQPRVSPSRGSRTHTSVGSRLIDAEVFMSSPPLQHSSSCLHHSSQQHLDILQTSRRTTQLPTNLPYTSPPPGCFEDYPISYSGLPNLVVKGYTSQSATCNAGGTFQATTMAVGNLTTPAQDSITTTTAVGNLTTPAKDSITTTMAVGNLTTPAKDSITTTKRSGSVKKNPRSVLMITRPEHSLNQSPLSSPTSRSQQVVPNMKGGSKMSKFGSAPRLGALTDQSSRLIQTAASTANQSEGGSMLEVSRCSRFSSENVVTSNQRECSTSQLPELLSTKTAVLDEAFIALSLSLPTSLKVATNTASPRSSLKATFFQSSEVKLYTMKPSKAPPHDEQQGSIPLSVGGRQNKQHEQPLPYINRTSGTPIPLLSGAKQSSAVLGVSTLDAAKSLGDVTDLLSQHVSTSPSYLPHDDISQAMLSKLPIEDSSTSTAISIAGMDDRVMSLQQASKAVGPTNKAKSAKSVVAFKEKLEESIDELDGGENVDGVPGFSPQRRQRSAHFYSKHLSCDLGSSRPDSPDDGLIVLPPSRSAHTSGLHQAIAAHRARSARSSYAGSVASPDISDDDIDTLLRDREDAEADQLMRRTKRKVRRSYSFGGNLAAGNSWLSAVAWNSVLRKTDSLNVGSMGSFKQRSEEEGAEEPNPLKNKDAEGLELCVNTNPVMTPPDKLARLLANIEEWQYDVFALEEVTQAHALSVLGFALITRTEAFRRFNMDADKLARFLMEVESGYTEKNYHCATHGADVLRTLHVLGTRGGIWRDTHCSEVGIIAMYLSAIVHDYEHVGFNNDFLIKTHNELSIRYNDRSPMENHHVASAWALLREDRHNFIENMPAKAQEFLRKLVIESVLATDMKQHFSLTSLFSSKASSISPHLGPNSRPNSHPGSRSNSRPTSAMPVIHKSNGAASNNNVTAETKSSAVNNLVVPESSLEAQMNKQSTFKAWDDDSRLLAMQMLLKTADLGHMAGPLNAHQIWVQKLEKEMFKQGDEERALGLPVSPLMDRDSGKGVTKSQTGFLNFVALPLYKVMAQAFPDCEPFLDAVNANYMHCSEQEKLI</sequence>
<feature type="active site" description="Proton donor" evidence="3">
    <location>
        <position position="1208"/>
    </location>
</feature>
<dbReference type="OrthoDB" id="546632at2759"/>
<feature type="binding site" evidence="5">
    <location>
        <position position="1251"/>
    </location>
    <ligand>
        <name>Zn(2+)</name>
        <dbReference type="ChEBI" id="CHEBI:29105"/>
        <label>1</label>
    </ligand>
</feature>
<evidence type="ECO:0000256" key="4">
    <source>
        <dbReference type="PIRSR" id="PIRSR623088-2"/>
    </source>
</evidence>
<feature type="binding site" evidence="5">
    <location>
        <position position="1251"/>
    </location>
    <ligand>
        <name>Zn(2+)</name>
        <dbReference type="ChEBI" id="CHEBI:29105"/>
        <label>2</label>
    </ligand>
</feature>
<dbReference type="PROSITE" id="PS00126">
    <property type="entry name" value="PDEASE_I_1"/>
    <property type="match status" value="1"/>
</dbReference>
<feature type="region of interest" description="Disordered" evidence="8">
    <location>
        <begin position="799"/>
        <end position="836"/>
    </location>
</feature>
<evidence type="ECO:0000256" key="6">
    <source>
        <dbReference type="RuleBase" id="RU363067"/>
    </source>
</evidence>
<keyword evidence="7" id="KW-0175">Coiled coil</keyword>
<gene>
    <name evidence="10" type="ORF">CEUSTIGMA_g2764.t1</name>
</gene>
<evidence type="ECO:0000256" key="3">
    <source>
        <dbReference type="PIRSR" id="PIRSR623088-1"/>
    </source>
</evidence>
<dbReference type="EC" id="3.1.4.-" evidence="6"/>
<comment type="similarity">
    <text evidence="6">Belongs to the cyclic nucleotide phosphodiesterase family.</text>
</comment>
<feature type="region of interest" description="Disordered" evidence="8">
    <location>
        <begin position="1098"/>
        <end position="1119"/>
    </location>
</feature>
<keyword evidence="11" id="KW-1185">Reference proteome</keyword>
<feature type="binding site" evidence="4">
    <location>
        <begin position="1208"/>
        <end position="1212"/>
    </location>
    <ligand>
        <name>AMP</name>
        <dbReference type="ChEBI" id="CHEBI:456215"/>
    </ligand>
</feature>
<keyword evidence="1 5" id="KW-0479">Metal-binding</keyword>
<dbReference type="Pfam" id="PF00233">
    <property type="entry name" value="PDEase_I"/>
    <property type="match status" value="1"/>
</dbReference>
<feature type="binding site" evidence="4">
    <location>
        <position position="1482"/>
    </location>
    <ligand>
        <name>AMP</name>
        <dbReference type="ChEBI" id="CHEBI:456215"/>
    </ligand>
</feature>
<feature type="region of interest" description="Disordered" evidence="8">
    <location>
        <begin position="653"/>
        <end position="684"/>
    </location>
</feature>
<keyword evidence="2 6" id="KW-0378">Hydrolase</keyword>
<feature type="region of interest" description="Disordered" evidence="8">
    <location>
        <begin position="1340"/>
        <end position="1388"/>
    </location>
</feature>
<dbReference type="PANTHER" id="PTHR11347">
    <property type="entry name" value="CYCLIC NUCLEOTIDE PHOSPHODIESTERASE"/>
    <property type="match status" value="1"/>
</dbReference>
<comment type="cofactor">
    <cofactor evidence="6">
        <name>a divalent metal cation</name>
        <dbReference type="ChEBI" id="CHEBI:60240"/>
    </cofactor>
    <text evidence="6">Binds 2 divalent metal cations per subunit. Site 1 may preferentially bind zinc ions, while site 2 has a preference for magnesium and/or manganese ions.</text>
</comment>
<dbReference type="STRING" id="1157962.A0A250WX93"/>
<evidence type="ECO:0000313" key="11">
    <source>
        <dbReference type="Proteomes" id="UP000232323"/>
    </source>
</evidence>
<dbReference type="InterPro" id="IPR036971">
    <property type="entry name" value="PDEase_catalytic_dom_sf"/>
</dbReference>
<feature type="binding site" evidence="5">
    <location>
        <position position="1430"/>
    </location>
    <ligand>
        <name>Zn(2+)</name>
        <dbReference type="ChEBI" id="CHEBI:29105"/>
        <label>1</label>
    </ligand>
</feature>
<evidence type="ECO:0000256" key="5">
    <source>
        <dbReference type="PIRSR" id="PIRSR623088-3"/>
    </source>
</evidence>
<dbReference type="GO" id="GO:0007165">
    <property type="term" value="P:signal transduction"/>
    <property type="evidence" value="ECO:0007669"/>
    <property type="project" value="InterPro"/>
</dbReference>
<feature type="compositionally biased region" description="Polar residues" evidence="8">
    <location>
        <begin position="656"/>
        <end position="673"/>
    </location>
</feature>
<dbReference type="Proteomes" id="UP000232323">
    <property type="component" value="Unassembled WGS sequence"/>
</dbReference>
<evidence type="ECO:0000259" key="9">
    <source>
        <dbReference type="PROSITE" id="PS51845"/>
    </source>
</evidence>
<dbReference type="Gene3D" id="1.10.1300.10">
    <property type="entry name" value="3'5'-cyclic nucleotide phosphodiesterase, catalytic domain"/>
    <property type="match status" value="1"/>
</dbReference>
<accession>A0A250WX93</accession>
<protein>
    <recommendedName>
        <fullName evidence="6">Phosphodiesterase</fullName>
        <ecNumber evidence="6">3.1.4.-</ecNumber>
    </recommendedName>
</protein>
<feature type="compositionally biased region" description="Polar residues" evidence="8">
    <location>
        <begin position="1348"/>
        <end position="1363"/>
    </location>
</feature>
<dbReference type="InterPro" id="IPR023088">
    <property type="entry name" value="PDEase"/>
</dbReference>
<dbReference type="EMBL" id="BEGY01000011">
    <property type="protein sequence ID" value="GAX75319.1"/>
    <property type="molecule type" value="Genomic_DNA"/>
</dbReference>
<feature type="coiled-coil region" evidence="7">
    <location>
        <begin position="16"/>
        <end position="50"/>
    </location>
</feature>
<evidence type="ECO:0000256" key="8">
    <source>
        <dbReference type="SAM" id="MobiDB-lite"/>
    </source>
</evidence>